<keyword evidence="7" id="KW-1185">Reference proteome</keyword>
<evidence type="ECO:0000313" key="6">
    <source>
        <dbReference type="EMBL" id="RDE19029.1"/>
    </source>
</evidence>
<dbReference type="RefSeq" id="WP_114696649.1">
    <property type="nucleotide sequence ID" value="NZ_QQOH01000004.1"/>
</dbReference>
<reference evidence="6 7" key="1">
    <citation type="submission" date="2018-07" db="EMBL/GenBank/DDBJ databases">
        <title>Motiliproteus coralliicola sp. nov., a bacterium isolated from Coral.</title>
        <authorList>
            <person name="Wang G."/>
        </authorList>
    </citation>
    <scope>NUCLEOTIDE SEQUENCE [LARGE SCALE GENOMIC DNA]</scope>
    <source>
        <strain evidence="6 7">C34</strain>
    </source>
</reference>
<name>A0A369WCX6_9GAMM</name>
<dbReference type="OrthoDB" id="63332at2"/>
<keyword evidence="3" id="KW-0804">Transcription</keyword>
<dbReference type="InterPro" id="IPR050109">
    <property type="entry name" value="HTH-type_TetR-like_transc_reg"/>
</dbReference>
<dbReference type="PRINTS" id="PR00455">
    <property type="entry name" value="HTHTETR"/>
</dbReference>
<dbReference type="SUPFAM" id="SSF46689">
    <property type="entry name" value="Homeodomain-like"/>
    <property type="match status" value="1"/>
</dbReference>
<keyword evidence="2 4" id="KW-0238">DNA-binding</keyword>
<evidence type="ECO:0000259" key="5">
    <source>
        <dbReference type="PROSITE" id="PS50977"/>
    </source>
</evidence>
<dbReference type="PANTHER" id="PTHR30055">
    <property type="entry name" value="HTH-TYPE TRANSCRIPTIONAL REGULATOR RUTR"/>
    <property type="match status" value="1"/>
</dbReference>
<dbReference type="PROSITE" id="PS50977">
    <property type="entry name" value="HTH_TETR_2"/>
    <property type="match status" value="1"/>
</dbReference>
<sequence length="250" mass="28054">MSPRALDQHSLKQRELEIIEAALRLLEQVDVSQLTMDKVVAQVPYSKGTVYSHFSGKEDLLAAIGNYAMQTMADLFGRAAASEGNSRERYLGMSFAYLVYALLKPTLFRVALCSKSPSVIGKTSPERLTEHERLETTLMGLFFEVIDAGIAEGSLQLPPHLNKQQISFLGWAGGYGAIMLLNDDLNQCGGRHGLYLEREYYNASNIFMDGLGWQPLSSEYDYRQVINALMEGRFAAEIEEIRQRGRQLVF</sequence>
<evidence type="ECO:0000256" key="2">
    <source>
        <dbReference type="ARBA" id="ARBA00023125"/>
    </source>
</evidence>
<evidence type="ECO:0000256" key="4">
    <source>
        <dbReference type="PROSITE-ProRule" id="PRU00335"/>
    </source>
</evidence>
<feature type="DNA-binding region" description="H-T-H motif" evidence="4">
    <location>
        <begin position="35"/>
        <end position="54"/>
    </location>
</feature>
<comment type="caution">
    <text evidence="6">The sequence shown here is derived from an EMBL/GenBank/DDBJ whole genome shotgun (WGS) entry which is preliminary data.</text>
</comment>
<accession>A0A369WCX6</accession>
<dbReference type="GO" id="GO:0000976">
    <property type="term" value="F:transcription cis-regulatory region binding"/>
    <property type="evidence" value="ECO:0007669"/>
    <property type="project" value="TreeGrafter"/>
</dbReference>
<evidence type="ECO:0000256" key="1">
    <source>
        <dbReference type="ARBA" id="ARBA00023015"/>
    </source>
</evidence>
<gene>
    <name evidence="6" type="ORF">DV711_15640</name>
</gene>
<organism evidence="6 7">
    <name type="scientific">Motiliproteus coralliicola</name>
    <dbReference type="NCBI Taxonomy" id="2283196"/>
    <lineage>
        <taxon>Bacteria</taxon>
        <taxon>Pseudomonadati</taxon>
        <taxon>Pseudomonadota</taxon>
        <taxon>Gammaproteobacteria</taxon>
        <taxon>Oceanospirillales</taxon>
        <taxon>Oceanospirillaceae</taxon>
        <taxon>Motiliproteus</taxon>
    </lineage>
</organism>
<dbReference type="Pfam" id="PF00440">
    <property type="entry name" value="TetR_N"/>
    <property type="match status" value="1"/>
</dbReference>
<proteinExistence type="predicted"/>
<protein>
    <submittedName>
        <fullName evidence="6">TetR/AcrR family transcriptional regulator</fullName>
    </submittedName>
</protein>
<keyword evidence="1" id="KW-0805">Transcription regulation</keyword>
<dbReference type="InterPro" id="IPR001647">
    <property type="entry name" value="HTH_TetR"/>
</dbReference>
<dbReference type="Proteomes" id="UP000253769">
    <property type="component" value="Unassembled WGS sequence"/>
</dbReference>
<dbReference type="InterPro" id="IPR009057">
    <property type="entry name" value="Homeodomain-like_sf"/>
</dbReference>
<dbReference type="AlphaFoldDB" id="A0A369WCX6"/>
<dbReference type="Gene3D" id="1.10.357.10">
    <property type="entry name" value="Tetracycline Repressor, domain 2"/>
    <property type="match status" value="1"/>
</dbReference>
<dbReference type="GO" id="GO:0003700">
    <property type="term" value="F:DNA-binding transcription factor activity"/>
    <property type="evidence" value="ECO:0007669"/>
    <property type="project" value="TreeGrafter"/>
</dbReference>
<evidence type="ECO:0000313" key="7">
    <source>
        <dbReference type="Proteomes" id="UP000253769"/>
    </source>
</evidence>
<dbReference type="EMBL" id="QQOH01000004">
    <property type="protein sequence ID" value="RDE19029.1"/>
    <property type="molecule type" value="Genomic_DNA"/>
</dbReference>
<feature type="domain" description="HTH tetR-type" evidence="5">
    <location>
        <begin position="12"/>
        <end position="72"/>
    </location>
</feature>
<dbReference type="PANTHER" id="PTHR30055:SF240">
    <property type="entry name" value="HTH-TYPE TRANSCRIPTIONAL REGULATOR ACRR"/>
    <property type="match status" value="1"/>
</dbReference>
<evidence type="ECO:0000256" key="3">
    <source>
        <dbReference type="ARBA" id="ARBA00023163"/>
    </source>
</evidence>